<dbReference type="PANTHER" id="PTHR30290:SF10">
    <property type="entry name" value="PERIPLASMIC OLIGOPEPTIDE-BINDING PROTEIN-RELATED"/>
    <property type="match status" value="1"/>
</dbReference>
<accession>A0ABW4S061</accession>
<evidence type="ECO:0000256" key="4">
    <source>
        <dbReference type="ARBA" id="ARBA00022729"/>
    </source>
</evidence>
<comment type="subcellular location">
    <subcellularLocation>
        <location evidence="1">Periplasm</location>
    </subcellularLocation>
</comment>
<evidence type="ECO:0000313" key="7">
    <source>
        <dbReference type="EMBL" id="MFD1910981.1"/>
    </source>
</evidence>
<evidence type="ECO:0000256" key="2">
    <source>
        <dbReference type="ARBA" id="ARBA00005695"/>
    </source>
</evidence>
<dbReference type="PIRSF" id="PIRSF002741">
    <property type="entry name" value="MppA"/>
    <property type="match status" value="1"/>
</dbReference>
<dbReference type="CDD" id="cd08512">
    <property type="entry name" value="PBP2_NikA_DppA_OppA_like_7"/>
    <property type="match status" value="1"/>
</dbReference>
<organism evidence="7 8">
    <name type="scientific">Halodurantibacterium flavum</name>
    <dbReference type="NCBI Taxonomy" id="1382802"/>
    <lineage>
        <taxon>Bacteria</taxon>
        <taxon>Pseudomonadati</taxon>
        <taxon>Pseudomonadota</taxon>
        <taxon>Alphaproteobacteria</taxon>
        <taxon>Rhodobacterales</taxon>
        <taxon>Paracoccaceae</taxon>
        <taxon>Halodurantibacterium</taxon>
    </lineage>
</organism>
<evidence type="ECO:0000313" key="8">
    <source>
        <dbReference type="Proteomes" id="UP001597353"/>
    </source>
</evidence>
<dbReference type="PANTHER" id="PTHR30290">
    <property type="entry name" value="PERIPLASMIC BINDING COMPONENT OF ABC TRANSPORTER"/>
    <property type="match status" value="1"/>
</dbReference>
<protein>
    <submittedName>
        <fullName evidence="7">ABC transporter substrate-binding protein</fullName>
    </submittedName>
</protein>
<evidence type="ECO:0000256" key="3">
    <source>
        <dbReference type="ARBA" id="ARBA00022448"/>
    </source>
</evidence>
<feature type="domain" description="Solute-binding protein family 5" evidence="6">
    <location>
        <begin position="70"/>
        <end position="437"/>
    </location>
</feature>
<keyword evidence="4 5" id="KW-0732">Signal</keyword>
<dbReference type="InterPro" id="IPR039424">
    <property type="entry name" value="SBP_5"/>
</dbReference>
<comment type="caution">
    <text evidence="7">The sequence shown here is derived from an EMBL/GenBank/DDBJ whole genome shotgun (WGS) entry which is preliminary data.</text>
</comment>
<keyword evidence="3" id="KW-0813">Transport</keyword>
<sequence>MKSRLLSAAATLAMVQSAAAQTPPNALVMAWNIDSISTFDPAQVGEVVTNEILQNTCDALVTFDPEDEAEVQPALAESWEVSEDGRRITFHLREGAAFPSGNPVTAQDTVWSLHRVITLGFGNSAQLTDYGFTTDNMEAQIHAPDDRTVVMEFTDTYPISLLLQDIAANRVASTLDMQTIMAGEQDGDLGNAYLNTRTECVGPYRLVQWNQGEGVVLQANEDYYGDAPGLERVLIRHVAETGTQRLLVERGDVDVARDLTPEDMRELEAMEGVRIETTLKPQLIFWTFNNLNENFADHRVRLAMKYLIDYEGLGDTVMQYLGQPWNSFVQSGAFGALDPEEGVIFSQDLDRARELLAEAGMEDGFESTVFIGSLPWSSPLAQHVQENAAQVGVTLNIEQMANAQFFARVRARDFESGIMAWQTGVPDAHGNASRLVMNPDNSNEAQLTQYPSWRAGYQDEDLNALVMEAATETNADRRLELYDQIQQEWMQTGGMAIMFQTYHAAAIRDAVQDWTWHGFKVYYTAARK</sequence>
<evidence type="ECO:0000259" key="6">
    <source>
        <dbReference type="Pfam" id="PF00496"/>
    </source>
</evidence>
<dbReference type="Gene3D" id="3.40.190.10">
    <property type="entry name" value="Periplasmic binding protein-like II"/>
    <property type="match status" value="1"/>
</dbReference>
<keyword evidence="8" id="KW-1185">Reference proteome</keyword>
<dbReference type="SUPFAM" id="SSF53850">
    <property type="entry name" value="Periplasmic binding protein-like II"/>
    <property type="match status" value="1"/>
</dbReference>
<evidence type="ECO:0000256" key="1">
    <source>
        <dbReference type="ARBA" id="ARBA00004418"/>
    </source>
</evidence>
<reference evidence="8" key="1">
    <citation type="journal article" date="2019" name="Int. J. Syst. Evol. Microbiol.">
        <title>The Global Catalogue of Microorganisms (GCM) 10K type strain sequencing project: providing services to taxonomists for standard genome sequencing and annotation.</title>
        <authorList>
            <consortium name="The Broad Institute Genomics Platform"/>
            <consortium name="The Broad Institute Genome Sequencing Center for Infectious Disease"/>
            <person name="Wu L."/>
            <person name="Ma J."/>
        </authorList>
    </citation>
    <scope>NUCLEOTIDE SEQUENCE [LARGE SCALE GENOMIC DNA]</scope>
    <source>
        <strain evidence="8">CGMCC 4.7242</strain>
    </source>
</reference>
<name>A0ABW4S061_9RHOB</name>
<proteinExistence type="inferred from homology"/>
<dbReference type="Pfam" id="PF00496">
    <property type="entry name" value="SBP_bac_5"/>
    <property type="match status" value="1"/>
</dbReference>
<dbReference type="Gene3D" id="3.10.105.10">
    <property type="entry name" value="Dipeptide-binding Protein, Domain 3"/>
    <property type="match status" value="1"/>
</dbReference>
<dbReference type="Gene3D" id="3.90.76.10">
    <property type="entry name" value="Dipeptide-binding Protein, Domain 1"/>
    <property type="match status" value="1"/>
</dbReference>
<dbReference type="EMBL" id="JBHUGH010000002">
    <property type="protein sequence ID" value="MFD1910981.1"/>
    <property type="molecule type" value="Genomic_DNA"/>
</dbReference>
<dbReference type="InterPro" id="IPR000914">
    <property type="entry name" value="SBP_5_dom"/>
</dbReference>
<dbReference type="Proteomes" id="UP001597353">
    <property type="component" value="Unassembled WGS sequence"/>
</dbReference>
<comment type="similarity">
    <text evidence="2">Belongs to the bacterial solute-binding protein 5 family.</text>
</comment>
<evidence type="ECO:0000256" key="5">
    <source>
        <dbReference type="SAM" id="SignalP"/>
    </source>
</evidence>
<gene>
    <name evidence="7" type="ORF">ACFSGJ_01980</name>
</gene>
<dbReference type="RefSeq" id="WP_390259049.1">
    <property type="nucleotide sequence ID" value="NZ_JBHUGH010000002.1"/>
</dbReference>
<feature type="chain" id="PRO_5045419126" evidence="5">
    <location>
        <begin position="21"/>
        <end position="528"/>
    </location>
</feature>
<dbReference type="InterPro" id="IPR030678">
    <property type="entry name" value="Peptide/Ni-bd"/>
</dbReference>
<feature type="signal peptide" evidence="5">
    <location>
        <begin position="1"/>
        <end position="20"/>
    </location>
</feature>